<proteinExistence type="predicted"/>
<accession>A0A1Y5HYJ0</accession>
<name>A0A1Y5HYJ0_OLEAN</name>
<evidence type="ECO:0000313" key="3">
    <source>
        <dbReference type="Proteomes" id="UP000227088"/>
    </source>
</evidence>
<feature type="domain" description="YgjP-like metallopeptidase" evidence="1">
    <location>
        <begin position="35"/>
        <end position="236"/>
    </location>
</feature>
<dbReference type="PANTHER" id="PTHR30399:SF1">
    <property type="entry name" value="UTP PYROPHOSPHATASE"/>
    <property type="match status" value="1"/>
</dbReference>
<dbReference type="InterPro" id="IPR053136">
    <property type="entry name" value="UTP_pyrophosphatase-like"/>
</dbReference>
<dbReference type="CDD" id="cd07344">
    <property type="entry name" value="M48_yhfN_like"/>
    <property type="match status" value="1"/>
</dbReference>
<organism evidence="2 3">
    <name type="scientific">Oleispira antarctica</name>
    <dbReference type="NCBI Taxonomy" id="188908"/>
    <lineage>
        <taxon>Bacteria</taxon>
        <taxon>Pseudomonadati</taxon>
        <taxon>Pseudomonadota</taxon>
        <taxon>Gammaproteobacteria</taxon>
        <taxon>Oceanospirillales</taxon>
        <taxon>Oceanospirillaceae</taxon>
        <taxon>Oleispira</taxon>
    </lineage>
</organism>
<dbReference type="Pfam" id="PF01863">
    <property type="entry name" value="YgjP-like"/>
    <property type="match status" value="1"/>
</dbReference>
<protein>
    <recommendedName>
        <fullName evidence="1">YgjP-like metallopeptidase domain-containing protein</fullName>
    </recommendedName>
</protein>
<evidence type="ECO:0000313" key="2">
    <source>
        <dbReference type="EMBL" id="OUS40863.1"/>
    </source>
</evidence>
<reference evidence="3" key="1">
    <citation type="journal article" date="2017" name="Proc. Natl. Acad. Sci. U.S.A.">
        <title>Simulation of Deepwater Horizon oil plume reveals substrate specialization within a complex community of hydrocarbon degraders.</title>
        <authorList>
            <person name="Hu P."/>
            <person name="Dubinsky E.A."/>
            <person name="Probst A.J."/>
            <person name="Wang J."/>
            <person name="Sieber C.M.K."/>
            <person name="Tom L.M."/>
            <person name="Gardinali P."/>
            <person name="Banfield J.F."/>
            <person name="Atlas R.M."/>
            <person name="Andersen G.L."/>
        </authorList>
    </citation>
    <scope>NUCLEOTIDE SEQUENCE [LARGE SCALE GENOMIC DNA]</scope>
</reference>
<dbReference type="Proteomes" id="UP000227088">
    <property type="component" value="Unassembled WGS sequence"/>
</dbReference>
<dbReference type="EMBL" id="MABE01000224">
    <property type="protein sequence ID" value="OUS40863.1"/>
    <property type="molecule type" value="Genomic_DNA"/>
</dbReference>
<gene>
    <name evidence="2" type="ORF">A9R00_03815</name>
</gene>
<sequence>MSLLRQSAVRNKVHYATIQLQGREVGVIIRAMKRKSLRLGVTETGEVEVKIPLRCPQYEVMDFLSKHTSWLEQRLAQFEKMKIARSERMQHLGRDYRFQRSEQKSKQPILIDDVCYYPQSWQEDNLIAKVELWQRSEAKQVFQQLIDQWWPHFYQGALIGRPVLRVKKMRSRWGSLSSKGYINLSLKLLELDPKIIEMVVVHELCHSHYFDHSANFYRLMAEKLPNYKDIENELRQIEKGCAY</sequence>
<dbReference type="Gene3D" id="3.30.2010.10">
    <property type="entry name" value="Metalloproteases ('zincins'), catalytic domain"/>
    <property type="match status" value="1"/>
</dbReference>
<dbReference type="InterPro" id="IPR002725">
    <property type="entry name" value="YgjP-like_metallopeptidase"/>
</dbReference>
<dbReference type="PANTHER" id="PTHR30399">
    <property type="entry name" value="UNCHARACTERIZED PROTEIN YGJP"/>
    <property type="match status" value="1"/>
</dbReference>
<comment type="caution">
    <text evidence="2">The sequence shown here is derived from an EMBL/GenBank/DDBJ whole genome shotgun (WGS) entry which is preliminary data.</text>
</comment>
<evidence type="ECO:0000259" key="1">
    <source>
        <dbReference type="Pfam" id="PF01863"/>
    </source>
</evidence>
<dbReference type="AlphaFoldDB" id="A0A1Y5HYJ0"/>